<dbReference type="GO" id="GO:0004386">
    <property type="term" value="F:helicase activity"/>
    <property type="evidence" value="ECO:0007669"/>
    <property type="project" value="UniProtKB-KW"/>
</dbReference>
<reference evidence="10" key="2">
    <citation type="submission" date="2023-06" db="EMBL/GenBank/DDBJ databases">
        <authorList>
            <person name="Ma L."/>
            <person name="Liu K.-W."/>
            <person name="Li Z."/>
            <person name="Hsiao Y.-Y."/>
            <person name="Qi Y."/>
            <person name="Fu T."/>
            <person name="Tang G."/>
            <person name="Zhang D."/>
            <person name="Sun W.-H."/>
            <person name="Liu D.-K."/>
            <person name="Li Y."/>
            <person name="Chen G.-Z."/>
            <person name="Liu X.-D."/>
            <person name="Liao X.-Y."/>
            <person name="Jiang Y.-T."/>
            <person name="Yu X."/>
            <person name="Hao Y."/>
            <person name="Huang J."/>
            <person name="Zhao X.-W."/>
            <person name="Ke S."/>
            <person name="Chen Y.-Y."/>
            <person name="Wu W.-L."/>
            <person name="Hsu J.-L."/>
            <person name="Lin Y.-F."/>
            <person name="Huang M.-D."/>
            <person name="Li C.-Y."/>
            <person name="Huang L."/>
            <person name="Wang Z.-W."/>
            <person name="Zhao X."/>
            <person name="Zhong W.-Y."/>
            <person name="Peng D.-H."/>
            <person name="Ahmad S."/>
            <person name="Lan S."/>
            <person name="Zhang J.-S."/>
            <person name="Tsai W.-C."/>
            <person name="Van De Peer Y."/>
            <person name="Liu Z.-J."/>
        </authorList>
    </citation>
    <scope>NUCLEOTIDE SEQUENCE</scope>
    <source>
        <strain evidence="10">SCP</strain>
        <tissue evidence="10">Leaves</tissue>
    </source>
</reference>
<evidence type="ECO:0000256" key="3">
    <source>
        <dbReference type="ARBA" id="ARBA00022801"/>
    </source>
</evidence>
<dbReference type="Proteomes" id="UP001179952">
    <property type="component" value="Unassembled WGS sequence"/>
</dbReference>
<dbReference type="Gene3D" id="3.40.50.10810">
    <property type="entry name" value="Tandem AAA-ATPase domain"/>
    <property type="match status" value="1"/>
</dbReference>
<feature type="domain" description="Helicase C-terminal" evidence="9">
    <location>
        <begin position="882"/>
        <end position="1043"/>
    </location>
</feature>
<dbReference type="SUPFAM" id="SSF52540">
    <property type="entry name" value="P-loop containing nucleoside triphosphate hydrolases"/>
    <property type="match status" value="2"/>
</dbReference>
<keyword evidence="5" id="KW-0067">ATP-binding</keyword>
<evidence type="ECO:0000256" key="6">
    <source>
        <dbReference type="ARBA" id="ARBA00023242"/>
    </source>
</evidence>
<dbReference type="PROSITE" id="PS51192">
    <property type="entry name" value="HELICASE_ATP_BIND_1"/>
    <property type="match status" value="1"/>
</dbReference>
<evidence type="ECO:0000256" key="5">
    <source>
        <dbReference type="ARBA" id="ARBA00022840"/>
    </source>
</evidence>
<feature type="region of interest" description="Disordered" evidence="7">
    <location>
        <begin position="217"/>
        <end position="329"/>
    </location>
</feature>
<evidence type="ECO:0000256" key="4">
    <source>
        <dbReference type="ARBA" id="ARBA00022806"/>
    </source>
</evidence>
<dbReference type="EMBL" id="JAUJYN010000023">
    <property type="protein sequence ID" value="KAK1258221.1"/>
    <property type="molecule type" value="Genomic_DNA"/>
</dbReference>
<gene>
    <name evidence="10" type="ORF">QJS04_geneDACA023242</name>
</gene>
<evidence type="ECO:0000256" key="1">
    <source>
        <dbReference type="ARBA" id="ARBA00004123"/>
    </source>
</evidence>
<dbReference type="GO" id="GO:0005634">
    <property type="term" value="C:nucleus"/>
    <property type="evidence" value="ECO:0007669"/>
    <property type="project" value="UniProtKB-SubCell"/>
</dbReference>
<dbReference type="InterPro" id="IPR044567">
    <property type="entry name" value="CLSY/DRD1"/>
</dbReference>
<feature type="compositionally biased region" description="Basic residues" evidence="7">
    <location>
        <begin position="249"/>
        <end position="258"/>
    </location>
</feature>
<proteinExistence type="predicted"/>
<dbReference type="GO" id="GO:0005524">
    <property type="term" value="F:ATP binding"/>
    <property type="evidence" value="ECO:0007669"/>
    <property type="project" value="UniProtKB-KW"/>
</dbReference>
<evidence type="ECO:0000256" key="2">
    <source>
        <dbReference type="ARBA" id="ARBA00022741"/>
    </source>
</evidence>
<dbReference type="InterPro" id="IPR038718">
    <property type="entry name" value="SNF2-like_sf"/>
</dbReference>
<dbReference type="CDD" id="cd18007">
    <property type="entry name" value="DEXHc_ATRX-like"/>
    <property type="match status" value="1"/>
</dbReference>
<dbReference type="InterPro" id="IPR014001">
    <property type="entry name" value="Helicase_ATP-bd"/>
</dbReference>
<keyword evidence="3" id="KW-0378">Hydrolase</keyword>
<evidence type="ECO:0000313" key="11">
    <source>
        <dbReference type="Proteomes" id="UP001179952"/>
    </source>
</evidence>
<organism evidence="10 11">
    <name type="scientific">Acorus gramineus</name>
    <name type="common">Dwarf sweet flag</name>
    <dbReference type="NCBI Taxonomy" id="55184"/>
    <lineage>
        <taxon>Eukaryota</taxon>
        <taxon>Viridiplantae</taxon>
        <taxon>Streptophyta</taxon>
        <taxon>Embryophyta</taxon>
        <taxon>Tracheophyta</taxon>
        <taxon>Spermatophyta</taxon>
        <taxon>Magnoliopsida</taxon>
        <taxon>Liliopsida</taxon>
        <taxon>Acoraceae</taxon>
        <taxon>Acorus</taxon>
    </lineage>
</organism>
<sequence>MEDAEARVKVSRPPSTKPIVHGDMVRAATVPVRRIRSKLGLSRVSLIDEKPERSMKETEADEDYKFYLSSKSRPKPRLCEELSFNGSSSDDGGPSKAIDVIVLDKEEEDGPRSSPSIRKLKGSQSGGSCSKDGNVVGETPCSSDSDSIVEIYEPFDAVPINVDLTGNQMIPQLPWRSKGENDSKGAAGEDVEDFRGPLRIKKFSGLEVLVSEYVDVDESNSSSGPCTGGKRSVAQRTRSHFKGSGSIMVKKKKRKRPRGSFNRPMCLDVEASESSLSEGEDDNGMDVNVDSSDDHAGRNFKRGANRTRNGRRRGKGTKGKYKKRKRGRGSKGDFIFESMVNSMWKLKGVSPEAPEKDDSAAEEMNPIAKLGRRYFKFNFGIERPKSVKKTEAEKEEDELWAIFDFAKKSGNFGSYNVETIFPKSIGVDALSRCTGEADDSNAPQSDIDSSTHCDRGRHHLILDEQVGVICSFCSFVKQKIRYILPSFAMRPQRNSGQSGATPKTKDLPSFDGIQFDRTDEWGWDSSSMSKGSVWDIIPGIKETMFPHQQEGLEFLWKNIAGSIYLEELKKNPGSNGIGGCVISHAPGTGKTRLAIVFLQTYMAVFPDCRPLIVAPTAILSTWEKQFMTWKVDIPIHVLNKREFSGKEDESIMEIVKNQPRNENLSRLAKLYSWNKSKSVLGISYDLFKMLVDEDSYDKDKEGTEIRKILLEMPGILVLDEGHAARNRNSQIWNSLKRIKTERRIILSGTPFQNNFDELYNMLCIVRPKFHRPAHNSLEKLKLLMESFVHVHNGTVLENLPGLRDCLVVLDPLPQQKCILESIRNMHIRNFLALEYAVSVVSIHPSLLTSSVLYKKESSAGTNYLEMQRLNPSEGVKTRFVMELVRLSEAMNEKVLVFSQYIEPLVLVKDQLISHFNWTEGKEVLQMDGKISTQCRQQSIDLFNDPASEAKVLLASTRACSEGINLVGASRVVLLDIVWNPAVEWQAISRAYRIGQEKVVYTYTLITSEMWECDKYRRQAEKYRLSKLVFSSKDEHVTQKNSLRVSEDRILEAMVGNENFKNIFKRICYRPKEYLLDAFGQNLDAERSNGDFMNDLADDSVPIQA</sequence>
<evidence type="ECO:0000259" key="8">
    <source>
        <dbReference type="PROSITE" id="PS51192"/>
    </source>
</evidence>
<dbReference type="Pfam" id="PF00176">
    <property type="entry name" value="SNF2-rel_dom"/>
    <property type="match status" value="1"/>
</dbReference>
<accession>A0AAV8ZZS3</accession>
<feature type="region of interest" description="Disordered" evidence="7">
    <location>
        <begin position="172"/>
        <end position="193"/>
    </location>
</feature>
<dbReference type="InterPro" id="IPR000330">
    <property type="entry name" value="SNF2_N"/>
</dbReference>
<dbReference type="GO" id="GO:0080188">
    <property type="term" value="P:gene silencing by siRNA-directed DNA methylation"/>
    <property type="evidence" value="ECO:0007669"/>
    <property type="project" value="InterPro"/>
</dbReference>
<dbReference type="InterPro" id="IPR001650">
    <property type="entry name" value="Helicase_C-like"/>
</dbReference>
<dbReference type="InterPro" id="IPR027417">
    <property type="entry name" value="P-loop_NTPase"/>
</dbReference>
<protein>
    <submittedName>
        <fullName evidence="10">DNA repair and recombination protein RAD54</fullName>
    </submittedName>
</protein>
<keyword evidence="2" id="KW-0547">Nucleotide-binding</keyword>
<dbReference type="PROSITE" id="PS51194">
    <property type="entry name" value="HELICASE_CTER"/>
    <property type="match status" value="1"/>
</dbReference>
<comment type="subcellular location">
    <subcellularLocation>
        <location evidence="1">Nucleus</location>
    </subcellularLocation>
</comment>
<name>A0AAV8ZZS3_ACOGR</name>
<keyword evidence="4" id="KW-0347">Helicase</keyword>
<dbReference type="Pfam" id="PF00271">
    <property type="entry name" value="Helicase_C"/>
    <property type="match status" value="1"/>
</dbReference>
<dbReference type="PANTHER" id="PTHR45821">
    <property type="entry name" value="SNF2 DOMAIN-CONTAINING PROTEIN CLASSY 2-RELATED"/>
    <property type="match status" value="1"/>
</dbReference>
<reference evidence="10" key="1">
    <citation type="journal article" date="2023" name="Nat. Commun.">
        <title>Diploid and tetraploid genomes of Acorus and the evolution of monocots.</title>
        <authorList>
            <person name="Ma L."/>
            <person name="Liu K.W."/>
            <person name="Li Z."/>
            <person name="Hsiao Y.Y."/>
            <person name="Qi Y."/>
            <person name="Fu T."/>
            <person name="Tang G.D."/>
            <person name="Zhang D."/>
            <person name="Sun W.H."/>
            <person name="Liu D.K."/>
            <person name="Li Y."/>
            <person name="Chen G.Z."/>
            <person name="Liu X.D."/>
            <person name="Liao X.Y."/>
            <person name="Jiang Y.T."/>
            <person name="Yu X."/>
            <person name="Hao Y."/>
            <person name="Huang J."/>
            <person name="Zhao X.W."/>
            <person name="Ke S."/>
            <person name="Chen Y.Y."/>
            <person name="Wu W.L."/>
            <person name="Hsu J.L."/>
            <person name="Lin Y.F."/>
            <person name="Huang M.D."/>
            <person name="Li C.Y."/>
            <person name="Huang L."/>
            <person name="Wang Z.W."/>
            <person name="Zhao X."/>
            <person name="Zhong W.Y."/>
            <person name="Peng D.H."/>
            <person name="Ahmad S."/>
            <person name="Lan S."/>
            <person name="Zhang J.S."/>
            <person name="Tsai W.C."/>
            <person name="Van de Peer Y."/>
            <person name="Liu Z.J."/>
        </authorList>
    </citation>
    <scope>NUCLEOTIDE SEQUENCE</scope>
    <source>
        <strain evidence="10">SCP</strain>
    </source>
</reference>
<dbReference type="InterPro" id="IPR049730">
    <property type="entry name" value="SNF2/RAD54-like_C"/>
</dbReference>
<feature type="compositionally biased region" description="Basic residues" evidence="7">
    <location>
        <begin position="298"/>
        <end position="329"/>
    </location>
</feature>
<dbReference type="CDD" id="cd18793">
    <property type="entry name" value="SF2_C_SNF"/>
    <property type="match status" value="1"/>
</dbReference>
<comment type="caution">
    <text evidence="10">The sequence shown here is derived from an EMBL/GenBank/DDBJ whole genome shotgun (WGS) entry which is preliminary data.</text>
</comment>
<evidence type="ECO:0000259" key="9">
    <source>
        <dbReference type="PROSITE" id="PS51194"/>
    </source>
</evidence>
<dbReference type="SMART" id="SM00487">
    <property type="entry name" value="DEXDc"/>
    <property type="match status" value="1"/>
</dbReference>
<feature type="domain" description="Helicase ATP-binding" evidence="8">
    <location>
        <begin position="571"/>
        <end position="768"/>
    </location>
</feature>
<evidence type="ECO:0000313" key="10">
    <source>
        <dbReference type="EMBL" id="KAK1258221.1"/>
    </source>
</evidence>
<dbReference type="SMART" id="SM00490">
    <property type="entry name" value="HELICc"/>
    <property type="match status" value="1"/>
</dbReference>
<dbReference type="AlphaFoldDB" id="A0AAV8ZZS3"/>
<keyword evidence="6" id="KW-0539">Nucleus</keyword>
<feature type="region of interest" description="Disordered" evidence="7">
    <location>
        <begin position="79"/>
        <end position="144"/>
    </location>
</feature>
<dbReference type="GO" id="GO:0016787">
    <property type="term" value="F:hydrolase activity"/>
    <property type="evidence" value="ECO:0007669"/>
    <property type="project" value="UniProtKB-KW"/>
</dbReference>
<evidence type="ECO:0000256" key="7">
    <source>
        <dbReference type="SAM" id="MobiDB-lite"/>
    </source>
</evidence>
<dbReference type="Gene3D" id="3.40.50.300">
    <property type="entry name" value="P-loop containing nucleotide triphosphate hydrolases"/>
    <property type="match status" value="1"/>
</dbReference>
<keyword evidence="11" id="KW-1185">Reference proteome</keyword>
<dbReference type="PANTHER" id="PTHR45821:SF5">
    <property type="entry name" value="SNF2 DOMAIN-CONTAINING PROTEIN CLASSY 4"/>
    <property type="match status" value="1"/>
</dbReference>